<organism evidence="2 3">
    <name type="scientific">Micromonospora sagamiensis</name>
    <dbReference type="NCBI Taxonomy" id="47875"/>
    <lineage>
        <taxon>Bacteria</taxon>
        <taxon>Bacillati</taxon>
        <taxon>Actinomycetota</taxon>
        <taxon>Actinomycetes</taxon>
        <taxon>Micromonosporales</taxon>
        <taxon>Micromonosporaceae</taxon>
        <taxon>Micromonospora</taxon>
    </lineage>
</organism>
<gene>
    <name evidence="2" type="ORF">JD81_01067</name>
</gene>
<keyword evidence="3" id="KW-1185">Reference proteome</keyword>
<dbReference type="Proteomes" id="UP000319728">
    <property type="component" value="Unassembled WGS sequence"/>
</dbReference>
<feature type="compositionally biased region" description="Low complexity" evidence="1">
    <location>
        <begin position="229"/>
        <end position="244"/>
    </location>
</feature>
<evidence type="ECO:0000256" key="1">
    <source>
        <dbReference type="SAM" id="MobiDB-lite"/>
    </source>
</evidence>
<accession>A0A562WCA0</accession>
<proteinExistence type="predicted"/>
<feature type="region of interest" description="Disordered" evidence="1">
    <location>
        <begin position="220"/>
        <end position="244"/>
    </location>
</feature>
<dbReference type="EMBL" id="VLLP01000001">
    <property type="protein sequence ID" value="TWJ27577.1"/>
    <property type="molecule type" value="Genomic_DNA"/>
</dbReference>
<protein>
    <submittedName>
        <fullName evidence="2">Uncharacterized protein</fullName>
    </submittedName>
</protein>
<evidence type="ECO:0000313" key="3">
    <source>
        <dbReference type="Proteomes" id="UP000319728"/>
    </source>
</evidence>
<dbReference type="RefSeq" id="WP_232624899.1">
    <property type="nucleotide sequence ID" value="NZ_AP023438.1"/>
</dbReference>
<evidence type="ECO:0000313" key="2">
    <source>
        <dbReference type="EMBL" id="TWJ27577.1"/>
    </source>
</evidence>
<comment type="caution">
    <text evidence="2">The sequence shown here is derived from an EMBL/GenBank/DDBJ whole genome shotgun (WGS) entry which is preliminary data.</text>
</comment>
<dbReference type="AlphaFoldDB" id="A0A562WCA0"/>
<name>A0A562WCA0_9ACTN</name>
<reference evidence="2 3" key="1">
    <citation type="submission" date="2019-07" db="EMBL/GenBank/DDBJ databases">
        <title>R&amp;d 2014.</title>
        <authorList>
            <person name="Klenk H.-P."/>
        </authorList>
    </citation>
    <scope>NUCLEOTIDE SEQUENCE [LARGE SCALE GENOMIC DNA]</scope>
    <source>
        <strain evidence="2 3">DSM 43912</strain>
    </source>
</reference>
<sequence length="244" mass="26264">MTSDDDGTPFFIAPHRFDASGAPDQPMLDRHHEPVPEPGERVLARHRLTLAGHLLGPAVDRPQWLLTPTASVTVTDRRIVHVCADLPLAPVGTGPRHRRWLPAARPASGQIRWQWPSRLELRPTAPDGTADLLVVCDALRTIAQPALALGGPAREVAALARLVRRAVAAFRLANPTVVELSAAERDVLLRRAGTGSVVRGVPVTLPGSLPVEFLSREDYYHPPSRSRRPGPSGRPAAGHPGPAC</sequence>